<accession>A0A6J5VC41</accession>
<sequence>MPHRQHDHRATARDVTFPAITRGQRPPRPRSHADASHWKPAPSGGKFSIATTIQESMTSARLLTTQPLLSESTRKFGGHGQARLRTILVSFCDTNHTIGFFSAGIANAGTSPLRRCRRAADERTIVPPELPSSENAIPLASRNTATSTGSSRLGPASFMEF</sequence>
<proteinExistence type="predicted"/>
<gene>
    <name evidence="2" type="ORF">CURHAP_LOCUS41643</name>
</gene>
<dbReference type="EMBL" id="CAEKDK010000007">
    <property type="protein sequence ID" value="CAB4285752.1"/>
    <property type="molecule type" value="Genomic_DNA"/>
</dbReference>
<feature type="region of interest" description="Disordered" evidence="1">
    <location>
        <begin position="1"/>
        <end position="44"/>
    </location>
</feature>
<evidence type="ECO:0000313" key="3">
    <source>
        <dbReference type="Proteomes" id="UP000507222"/>
    </source>
</evidence>
<feature type="region of interest" description="Disordered" evidence="1">
    <location>
        <begin position="128"/>
        <end position="161"/>
    </location>
</feature>
<protein>
    <submittedName>
        <fullName evidence="2">Uncharacterized protein</fullName>
    </submittedName>
</protein>
<reference evidence="2 3" key="1">
    <citation type="submission" date="2020-05" db="EMBL/GenBank/DDBJ databases">
        <authorList>
            <person name="Campoy J."/>
            <person name="Schneeberger K."/>
            <person name="Spophaly S."/>
        </authorList>
    </citation>
    <scope>NUCLEOTIDE SEQUENCE [LARGE SCALE GENOMIC DNA]</scope>
    <source>
        <strain evidence="2">PruArmRojPasFocal</strain>
    </source>
</reference>
<dbReference type="AlphaFoldDB" id="A0A6J5VC41"/>
<evidence type="ECO:0000313" key="2">
    <source>
        <dbReference type="EMBL" id="CAB4285752.1"/>
    </source>
</evidence>
<name>A0A6J5VC41_PRUAR</name>
<organism evidence="2 3">
    <name type="scientific">Prunus armeniaca</name>
    <name type="common">Apricot</name>
    <name type="synonym">Armeniaca vulgaris</name>
    <dbReference type="NCBI Taxonomy" id="36596"/>
    <lineage>
        <taxon>Eukaryota</taxon>
        <taxon>Viridiplantae</taxon>
        <taxon>Streptophyta</taxon>
        <taxon>Embryophyta</taxon>
        <taxon>Tracheophyta</taxon>
        <taxon>Spermatophyta</taxon>
        <taxon>Magnoliopsida</taxon>
        <taxon>eudicotyledons</taxon>
        <taxon>Gunneridae</taxon>
        <taxon>Pentapetalae</taxon>
        <taxon>rosids</taxon>
        <taxon>fabids</taxon>
        <taxon>Rosales</taxon>
        <taxon>Rosaceae</taxon>
        <taxon>Amygdaloideae</taxon>
        <taxon>Amygdaleae</taxon>
        <taxon>Prunus</taxon>
    </lineage>
</organism>
<feature type="compositionally biased region" description="Polar residues" evidence="1">
    <location>
        <begin position="141"/>
        <end position="151"/>
    </location>
</feature>
<dbReference type="Proteomes" id="UP000507222">
    <property type="component" value="Unassembled WGS sequence"/>
</dbReference>
<evidence type="ECO:0000256" key="1">
    <source>
        <dbReference type="SAM" id="MobiDB-lite"/>
    </source>
</evidence>